<dbReference type="Gene3D" id="3.40.50.10190">
    <property type="entry name" value="BRCT domain"/>
    <property type="match status" value="1"/>
</dbReference>
<dbReference type="GO" id="GO:0005938">
    <property type="term" value="C:cell cortex"/>
    <property type="evidence" value="ECO:0007669"/>
    <property type="project" value="TreeGrafter"/>
</dbReference>
<reference evidence="2" key="1">
    <citation type="journal article" date="2023" name="Insect Mol. Biol.">
        <title>Genome sequencing provides insights into the evolution of gene families encoding plant cell wall-degrading enzymes in longhorned beetles.</title>
        <authorList>
            <person name="Shin N.R."/>
            <person name="Okamura Y."/>
            <person name="Kirsch R."/>
            <person name="Pauchet Y."/>
        </authorList>
    </citation>
    <scope>NUCLEOTIDE SEQUENCE</scope>
    <source>
        <strain evidence="2">AMC_N1</strain>
    </source>
</reference>
<dbReference type="GO" id="GO:0005085">
    <property type="term" value="F:guanyl-nucleotide exchange factor activity"/>
    <property type="evidence" value="ECO:0007669"/>
    <property type="project" value="InterPro"/>
</dbReference>
<dbReference type="PANTHER" id="PTHR16777">
    <property type="entry name" value="PROTEIN ECT2"/>
    <property type="match status" value="1"/>
</dbReference>
<dbReference type="GO" id="GO:0005634">
    <property type="term" value="C:nucleus"/>
    <property type="evidence" value="ECO:0007669"/>
    <property type="project" value="InterPro"/>
</dbReference>
<feature type="compositionally biased region" description="Polar residues" evidence="1">
    <location>
        <begin position="8"/>
        <end position="18"/>
    </location>
</feature>
<accession>A0AAV8YY24</accession>
<name>A0AAV8YY24_9CUCU</name>
<dbReference type="GO" id="GO:2000431">
    <property type="term" value="P:regulation of cytokinesis, actomyosin contractile ring assembly"/>
    <property type="evidence" value="ECO:0007669"/>
    <property type="project" value="InterPro"/>
</dbReference>
<evidence type="ECO:0000313" key="2">
    <source>
        <dbReference type="EMBL" id="KAJ8956919.1"/>
    </source>
</evidence>
<organism evidence="2 3">
    <name type="scientific">Aromia moschata</name>
    <dbReference type="NCBI Taxonomy" id="1265417"/>
    <lineage>
        <taxon>Eukaryota</taxon>
        <taxon>Metazoa</taxon>
        <taxon>Ecdysozoa</taxon>
        <taxon>Arthropoda</taxon>
        <taxon>Hexapoda</taxon>
        <taxon>Insecta</taxon>
        <taxon>Pterygota</taxon>
        <taxon>Neoptera</taxon>
        <taxon>Endopterygota</taxon>
        <taxon>Coleoptera</taxon>
        <taxon>Polyphaga</taxon>
        <taxon>Cucujiformia</taxon>
        <taxon>Chrysomeloidea</taxon>
        <taxon>Cerambycidae</taxon>
        <taxon>Cerambycinae</taxon>
        <taxon>Callichromatini</taxon>
        <taxon>Aromia</taxon>
    </lineage>
</organism>
<sequence>MDEVNAHIQPQSSVCSDSNGEDNSRNDVLPSTDLDVRLCLLGNLRTNSNLCSVGETFGVPIVSSEDGNEYAQDDSCTTIFVLENFEGNATSLGPPALQQLALKKEKLPNNTRPLFNLAMTGVVVCFTGFRNKDELNIIKSN</sequence>
<dbReference type="GO" id="GO:0000281">
    <property type="term" value="P:mitotic cytokinesis"/>
    <property type="evidence" value="ECO:0007669"/>
    <property type="project" value="TreeGrafter"/>
</dbReference>
<protein>
    <submittedName>
        <fullName evidence="2">Uncharacterized protein</fullName>
    </submittedName>
</protein>
<dbReference type="GO" id="GO:0005096">
    <property type="term" value="F:GTPase activator activity"/>
    <property type="evidence" value="ECO:0007669"/>
    <property type="project" value="InterPro"/>
</dbReference>
<dbReference type="Proteomes" id="UP001162162">
    <property type="component" value="Unassembled WGS sequence"/>
</dbReference>
<dbReference type="InterPro" id="IPR036420">
    <property type="entry name" value="BRCT_dom_sf"/>
</dbReference>
<proteinExistence type="predicted"/>
<evidence type="ECO:0000313" key="3">
    <source>
        <dbReference type="Proteomes" id="UP001162162"/>
    </source>
</evidence>
<dbReference type="GO" id="GO:0007399">
    <property type="term" value="P:nervous system development"/>
    <property type="evidence" value="ECO:0007669"/>
    <property type="project" value="TreeGrafter"/>
</dbReference>
<dbReference type="PANTHER" id="PTHR16777:SF2">
    <property type="entry name" value="PROTEIN ECT2"/>
    <property type="match status" value="1"/>
</dbReference>
<feature type="region of interest" description="Disordered" evidence="1">
    <location>
        <begin position="1"/>
        <end position="28"/>
    </location>
</feature>
<dbReference type="InterPro" id="IPR026817">
    <property type="entry name" value="Ect2"/>
</dbReference>
<dbReference type="AlphaFoldDB" id="A0AAV8YY24"/>
<dbReference type="EMBL" id="JAPWTK010000027">
    <property type="protein sequence ID" value="KAJ8956919.1"/>
    <property type="molecule type" value="Genomic_DNA"/>
</dbReference>
<evidence type="ECO:0000256" key="1">
    <source>
        <dbReference type="SAM" id="MobiDB-lite"/>
    </source>
</evidence>
<comment type="caution">
    <text evidence="2">The sequence shown here is derived from an EMBL/GenBank/DDBJ whole genome shotgun (WGS) entry which is preliminary data.</text>
</comment>
<keyword evidence="3" id="KW-1185">Reference proteome</keyword>
<gene>
    <name evidence="2" type="ORF">NQ318_014338</name>
</gene>